<comment type="caution">
    <text evidence="1">The sequence shown here is derived from an EMBL/GenBank/DDBJ whole genome shotgun (WGS) entry which is preliminary data.</text>
</comment>
<dbReference type="OrthoDB" id="7863589at2"/>
<evidence type="ECO:0000313" key="1">
    <source>
        <dbReference type="EMBL" id="PZX42219.1"/>
    </source>
</evidence>
<evidence type="ECO:0000313" key="2">
    <source>
        <dbReference type="Proteomes" id="UP000249364"/>
    </source>
</evidence>
<dbReference type="AlphaFoldDB" id="A0A2W7QLR8"/>
<protein>
    <submittedName>
        <fullName evidence="1">Uncharacterized protein</fullName>
    </submittedName>
</protein>
<reference evidence="1 2" key="1">
    <citation type="submission" date="2018-06" db="EMBL/GenBank/DDBJ databases">
        <title>Genomic Encyclopedia of Archaeal and Bacterial Type Strains, Phase II (KMG-II): from individual species to whole genera.</title>
        <authorList>
            <person name="Goeker M."/>
        </authorList>
    </citation>
    <scope>NUCLEOTIDE SEQUENCE [LARGE SCALE GENOMIC DNA]</scope>
    <source>
        <strain evidence="1 2">DSM 13087</strain>
    </source>
</reference>
<gene>
    <name evidence="1" type="ORF">LY56_02210</name>
</gene>
<keyword evidence="2" id="KW-1185">Reference proteome</keyword>
<dbReference type="EMBL" id="QKZQ01000009">
    <property type="protein sequence ID" value="PZX42219.1"/>
    <property type="molecule type" value="Genomic_DNA"/>
</dbReference>
<name>A0A2W7QLR8_9RHOB</name>
<proteinExistence type="predicted"/>
<sequence length="156" mass="17111">MRDEVCSGISVLDLAGGTGEITHGTVARMATLAIIQARLVISELRETVLPALSPGRRAMIGRLVRRLEHEELFDQALLEDLEALGDHLYGRVEAGTQVFWEPVECHVRGGHHVVHREPEAAELARACEEVQLLHKLVFGARAAARALREADQLLGV</sequence>
<dbReference type="Proteomes" id="UP000249364">
    <property type="component" value="Unassembled WGS sequence"/>
</dbReference>
<organism evidence="1 2">
    <name type="scientific">Roseinatronobacter thiooxidans</name>
    <dbReference type="NCBI Taxonomy" id="121821"/>
    <lineage>
        <taxon>Bacteria</taxon>
        <taxon>Pseudomonadati</taxon>
        <taxon>Pseudomonadota</taxon>
        <taxon>Alphaproteobacteria</taxon>
        <taxon>Rhodobacterales</taxon>
        <taxon>Paracoccaceae</taxon>
        <taxon>Roseinatronobacter</taxon>
    </lineage>
</organism>
<dbReference type="RefSeq" id="WP_071468267.1">
    <property type="nucleotide sequence ID" value="NZ_MEHT01000003.1"/>
</dbReference>
<dbReference type="STRING" id="121821.GCA_001870675_01229"/>
<accession>A0A2W7QLR8</accession>